<keyword evidence="1" id="KW-0472">Membrane</keyword>
<evidence type="ECO:0000313" key="2">
    <source>
        <dbReference type="EMBL" id="ACF44187.1"/>
    </source>
</evidence>
<keyword evidence="3" id="KW-1185">Reference proteome</keyword>
<sequence length="119" mass="13712">MKKSFHNVAPVALTGVRVLIIMVIALIGIGFDCFGEITRIDNRARELYLQGQNYERQINYPEAERCYKQAATTDDQDPVYLNAYALILQTVGRYTEAEPLFRRALVIREKRQDNKTSEL</sequence>
<gene>
    <name evidence="2" type="ordered locus">Ppha_1975</name>
</gene>
<keyword evidence="1" id="KW-1133">Transmembrane helix</keyword>
<evidence type="ECO:0000256" key="1">
    <source>
        <dbReference type="SAM" id="Phobius"/>
    </source>
</evidence>
<protein>
    <submittedName>
        <fullName evidence="2">Tetratricopeptide TPR_2 repeat protein</fullName>
    </submittedName>
</protein>
<dbReference type="RefSeq" id="WP_012508668.1">
    <property type="nucleotide sequence ID" value="NC_011060.1"/>
</dbReference>
<dbReference type="InterPro" id="IPR011990">
    <property type="entry name" value="TPR-like_helical_dom_sf"/>
</dbReference>
<dbReference type="STRING" id="324925.Ppha_1975"/>
<dbReference type="EMBL" id="CP001110">
    <property type="protein sequence ID" value="ACF44187.1"/>
    <property type="molecule type" value="Genomic_DNA"/>
</dbReference>
<keyword evidence="1" id="KW-0812">Transmembrane</keyword>
<dbReference type="Gene3D" id="1.25.40.10">
    <property type="entry name" value="Tetratricopeptide repeat domain"/>
    <property type="match status" value="1"/>
</dbReference>
<dbReference type="AlphaFoldDB" id="B4SCI2"/>
<dbReference type="Pfam" id="PF13374">
    <property type="entry name" value="TPR_10"/>
    <property type="match status" value="1"/>
</dbReference>
<evidence type="ECO:0000313" key="3">
    <source>
        <dbReference type="Proteomes" id="UP000002724"/>
    </source>
</evidence>
<dbReference type="SUPFAM" id="SSF48452">
    <property type="entry name" value="TPR-like"/>
    <property type="match status" value="1"/>
</dbReference>
<reference evidence="2 3" key="1">
    <citation type="submission" date="2008-06" db="EMBL/GenBank/DDBJ databases">
        <title>Complete sequence of Pelodictyon phaeoclathratiforme BU-1.</title>
        <authorList>
            <consortium name="US DOE Joint Genome Institute"/>
            <person name="Lucas S."/>
            <person name="Copeland A."/>
            <person name="Lapidus A."/>
            <person name="Glavina del Rio T."/>
            <person name="Dalin E."/>
            <person name="Tice H."/>
            <person name="Bruce D."/>
            <person name="Goodwin L."/>
            <person name="Pitluck S."/>
            <person name="Schmutz J."/>
            <person name="Larimer F."/>
            <person name="Land M."/>
            <person name="Hauser L."/>
            <person name="Kyrpides N."/>
            <person name="Mikhailova N."/>
            <person name="Liu Z."/>
            <person name="Li T."/>
            <person name="Zhao F."/>
            <person name="Overmann J."/>
            <person name="Bryant D.A."/>
            <person name="Richardson P."/>
        </authorList>
    </citation>
    <scope>NUCLEOTIDE SEQUENCE [LARGE SCALE GENOMIC DNA]</scope>
    <source>
        <strain evidence="3">DSM 5477 / BU-1</strain>
    </source>
</reference>
<dbReference type="Proteomes" id="UP000002724">
    <property type="component" value="Chromosome"/>
</dbReference>
<organism evidence="2 3">
    <name type="scientific">Pelodictyon phaeoclathratiforme (strain DSM 5477 / BU-1)</name>
    <dbReference type="NCBI Taxonomy" id="324925"/>
    <lineage>
        <taxon>Bacteria</taxon>
        <taxon>Pseudomonadati</taxon>
        <taxon>Chlorobiota</taxon>
        <taxon>Chlorobiia</taxon>
        <taxon>Chlorobiales</taxon>
        <taxon>Chlorobiaceae</taxon>
        <taxon>Chlorobium/Pelodictyon group</taxon>
        <taxon>Pelodictyon</taxon>
    </lineage>
</organism>
<feature type="transmembrane region" description="Helical" evidence="1">
    <location>
        <begin position="12"/>
        <end position="35"/>
    </location>
</feature>
<name>B4SCI2_PELPB</name>
<dbReference type="KEGG" id="pph:Ppha_1975"/>
<dbReference type="eggNOG" id="COG0457">
    <property type="taxonomic scope" value="Bacteria"/>
</dbReference>
<proteinExistence type="predicted"/>
<dbReference type="HOGENOM" id="CLU_2059140_0_0_10"/>
<accession>B4SCI2</accession>